<keyword evidence="7" id="KW-0472">Membrane</keyword>
<dbReference type="Proteomes" id="UP000811545">
    <property type="component" value="Unassembled WGS sequence"/>
</dbReference>
<feature type="transmembrane region" description="Helical" evidence="7">
    <location>
        <begin position="104"/>
        <end position="123"/>
    </location>
</feature>
<organism evidence="9 10">
    <name type="scientific">Psychracetigena formicireducens</name>
    <dbReference type="NCBI Taxonomy" id="2986056"/>
    <lineage>
        <taxon>Bacteria</taxon>
        <taxon>Bacillati</taxon>
        <taxon>Candidatus Lithacetigenota</taxon>
        <taxon>Candidatus Psychracetigena</taxon>
    </lineage>
</organism>
<dbReference type="InterPro" id="IPR001915">
    <property type="entry name" value="Peptidase_M48"/>
</dbReference>
<dbReference type="EMBL" id="QLTW01000002">
    <property type="protein sequence ID" value="MBT9144252.1"/>
    <property type="molecule type" value="Genomic_DNA"/>
</dbReference>
<dbReference type="GO" id="GO:0046872">
    <property type="term" value="F:metal ion binding"/>
    <property type="evidence" value="ECO:0007669"/>
    <property type="project" value="UniProtKB-KW"/>
</dbReference>
<evidence type="ECO:0000256" key="7">
    <source>
        <dbReference type="SAM" id="Phobius"/>
    </source>
</evidence>
<dbReference type="EC" id="3.4.24.-" evidence="9"/>
<comment type="cofactor">
    <cofactor evidence="6">
        <name>Zn(2+)</name>
        <dbReference type="ChEBI" id="CHEBI:29105"/>
    </cofactor>
    <text evidence="6">Binds 1 zinc ion per subunit.</text>
</comment>
<keyword evidence="5 6" id="KW-0482">Metalloprotease</keyword>
<keyword evidence="3 6" id="KW-0378">Hydrolase</keyword>
<feature type="transmembrane region" description="Helical" evidence="7">
    <location>
        <begin position="21"/>
        <end position="39"/>
    </location>
</feature>
<gene>
    <name evidence="9" type="primary">htpX_1</name>
    <name evidence="9" type="ORF">DDT42_00084</name>
</gene>
<accession>A0A9E2F105</accession>
<comment type="similarity">
    <text evidence="6">Belongs to the peptidase M48 family.</text>
</comment>
<feature type="transmembrane region" description="Helical" evidence="7">
    <location>
        <begin position="288"/>
        <end position="307"/>
    </location>
</feature>
<feature type="domain" description="Peptidase M48" evidence="8">
    <location>
        <begin position="176"/>
        <end position="368"/>
    </location>
</feature>
<protein>
    <submittedName>
        <fullName evidence="9">Protease HtpX</fullName>
        <ecNumber evidence="9">3.4.24.-</ecNumber>
    </submittedName>
</protein>
<evidence type="ECO:0000313" key="9">
    <source>
        <dbReference type="EMBL" id="MBT9144252.1"/>
    </source>
</evidence>
<evidence type="ECO:0000256" key="3">
    <source>
        <dbReference type="ARBA" id="ARBA00022801"/>
    </source>
</evidence>
<dbReference type="Gene3D" id="3.30.2010.10">
    <property type="entry name" value="Metalloproteases ('zincins'), catalytic domain"/>
    <property type="match status" value="1"/>
</dbReference>
<keyword evidence="7" id="KW-0812">Transmembrane</keyword>
<dbReference type="AlphaFoldDB" id="A0A9E2F105"/>
<keyword evidence="2" id="KW-0479">Metal-binding</keyword>
<evidence type="ECO:0000256" key="1">
    <source>
        <dbReference type="ARBA" id="ARBA00022670"/>
    </source>
</evidence>
<feature type="transmembrane region" description="Helical" evidence="7">
    <location>
        <begin position="129"/>
        <end position="154"/>
    </location>
</feature>
<keyword evidence="7" id="KW-1133">Transmembrane helix</keyword>
<feature type="transmembrane region" description="Helical" evidence="7">
    <location>
        <begin position="250"/>
        <end position="268"/>
    </location>
</feature>
<dbReference type="PANTHER" id="PTHR10120">
    <property type="entry name" value="CAAX PRENYL PROTEASE 1"/>
    <property type="match status" value="1"/>
</dbReference>
<dbReference type="GO" id="GO:0006508">
    <property type="term" value="P:proteolysis"/>
    <property type="evidence" value="ECO:0007669"/>
    <property type="project" value="UniProtKB-KW"/>
</dbReference>
<evidence type="ECO:0000256" key="4">
    <source>
        <dbReference type="ARBA" id="ARBA00022833"/>
    </source>
</evidence>
<keyword evidence="4 6" id="KW-0862">Zinc</keyword>
<dbReference type="GO" id="GO:0004222">
    <property type="term" value="F:metalloendopeptidase activity"/>
    <property type="evidence" value="ECO:0007669"/>
    <property type="project" value="InterPro"/>
</dbReference>
<name>A0A9E2F105_PSYF1</name>
<evidence type="ECO:0000256" key="2">
    <source>
        <dbReference type="ARBA" id="ARBA00022723"/>
    </source>
</evidence>
<evidence type="ECO:0000259" key="8">
    <source>
        <dbReference type="Pfam" id="PF01435"/>
    </source>
</evidence>
<feature type="transmembrane region" description="Helical" evidence="7">
    <location>
        <begin position="59"/>
        <end position="83"/>
    </location>
</feature>
<evidence type="ECO:0000313" key="10">
    <source>
        <dbReference type="Proteomes" id="UP000811545"/>
    </source>
</evidence>
<sequence length="372" mass="43341">MHPQRAALAKENTRQTVLLKSGFYLILITYLTLFIRLNLVDRIREFSLFKEPDWWSVGLFTLLMLLPLLPLKLLFDWSLLYYIPKKFGLIKYNLFHFLKKSAQSMLIIYLLLTLYSYLYYYSIPLKLPGFIPVAFSVLITPSVIAILIFGLTLLCSPLVPKFLKLSPLEESTSKRFNKLLNKHHLKPSHLATFKDSDKTNSMSAFFTGFGPFKKIVFSENLLKKATQEELEVVGVHEIGHYRYGHFLKGLTLFSALIFFYTYIGISLLKRFGQALNSGALPDLANFPLLFLFLLIINLVGWPLYLSIKREWEYNVDRFAIKAINNSRSFISIMEKFMESNLKDPNPHYLIRILFFTHPPIIDRINLAKKFRK</sequence>
<evidence type="ECO:0000256" key="6">
    <source>
        <dbReference type="RuleBase" id="RU003983"/>
    </source>
</evidence>
<evidence type="ECO:0000256" key="5">
    <source>
        <dbReference type="ARBA" id="ARBA00023049"/>
    </source>
</evidence>
<comment type="caution">
    <text evidence="9">The sequence shown here is derived from an EMBL/GenBank/DDBJ whole genome shotgun (WGS) entry which is preliminary data.</text>
</comment>
<dbReference type="Pfam" id="PF01435">
    <property type="entry name" value="Peptidase_M48"/>
    <property type="match status" value="1"/>
</dbReference>
<proteinExistence type="inferred from homology"/>
<keyword evidence="1 6" id="KW-0645">Protease</keyword>
<reference evidence="9 10" key="1">
    <citation type="journal article" date="2021" name="bioRxiv">
        <title>Unique metabolic strategies in Hadean analogues reveal hints for primordial physiology.</title>
        <authorList>
            <person name="Nobu M.K."/>
            <person name="Nakai R."/>
            <person name="Tamazawa S."/>
            <person name="Mori H."/>
            <person name="Toyoda A."/>
            <person name="Ijiri A."/>
            <person name="Suzuki S."/>
            <person name="Kurokawa K."/>
            <person name="Kamagata Y."/>
            <person name="Tamaki H."/>
        </authorList>
    </citation>
    <scope>NUCLEOTIDE SEQUENCE [LARGE SCALE GENOMIC DNA]</scope>
    <source>
        <strain evidence="9">BS525</strain>
    </source>
</reference>